<dbReference type="EMBL" id="DRXG01000026">
    <property type="protein sequence ID" value="HHN51980.1"/>
    <property type="molecule type" value="Genomic_DNA"/>
</dbReference>
<sequence length="272" mass="28951">MRRYLVAVYPVLLTMVLAMVFQAMFAGVMLPQPPLTPLEEEGDDVAVLGSPAPYLNSLLVIAVMFIGSLAMLWLIRYRRALAVIVSLVLFATATSVTFLLLFVSTSLGEDVLAGVSILVGGMVLAGVFSRKDVFNVLAAAYVASASGVVFGSSLPFWTSLVLLAAVSVYDVVAVFRGHLKRLGDMDMAELRGLVVTVEGFSIGLGDLFFYSVVLSFSVNNLGWLPGIASSAGLIIGYLVTIKLAETRPVFPGLPLTLLAAVGFAFISYLIPM</sequence>
<feature type="transmembrane region" description="Helical" evidence="1">
    <location>
        <begin position="195"/>
        <end position="216"/>
    </location>
</feature>
<feature type="transmembrane region" description="Helical" evidence="1">
    <location>
        <begin position="54"/>
        <end position="74"/>
    </location>
</feature>
<accession>A0A7C4HYB6</accession>
<name>A0A7C4HYB6_CALS0</name>
<dbReference type="AlphaFoldDB" id="A0A7C4HYB6"/>
<evidence type="ECO:0000313" key="3">
    <source>
        <dbReference type="EMBL" id="HGN90303.1"/>
    </source>
</evidence>
<organism evidence="3">
    <name type="scientific">Caldiarchaeum subterraneum</name>
    <dbReference type="NCBI Taxonomy" id="311458"/>
    <lineage>
        <taxon>Archaea</taxon>
        <taxon>Nitrososphaerota</taxon>
        <taxon>Candidatus Caldarchaeales</taxon>
        <taxon>Candidatus Caldarchaeaceae</taxon>
        <taxon>Candidatus Caldarchaeum</taxon>
    </lineage>
</organism>
<keyword evidence="1" id="KW-0472">Membrane</keyword>
<dbReference type="Gene3D" id="1.10.472.100">
    <property type="entry name" value="Presenilin"/>
    <property type="match status" value="1"/>
</dbReference>
<proteinExistence type="predicted"/>
<dbReference type="Pfam" id="PF06550">
    <property type="entry name" value="SPP"/>
    <property type="match status" value="1"/>
</dbReference>
<feature type="transmembrane region" description="Helical" evidence="1">
    <location>
        <begin position="222"/>
        <end position="240"/>
    </location>
</feature>
<feature type="transmembrane region" description="Helical" evidence="1">
    <location>
        <begin position="111"/>
        <end position="128"/>
    </location>
</feature>
<keyword evidence="1" id="KW-1133">Transmembrane helix</keyword>
<dbReference type="InterPro" id="IPR042524">
    <property type="entry name" value="Presenilin_C"/>
</dbReference>
<evidence type="ECO:0000313" key="4">
    <source>
        <dbReference type="EMBL" id="HHN51980.1"/>
    </source>
</evidence>
<protein>
    <recommendedName>
        <fullName evidence="5">Presenilin</fullName>
    </recommendedName>
</protein>
<evidence type="ECO:0000313" key="2">
    <source>
        <dbReference type="EMBL" id="HGL41490.1"/>
    </source>
</evidence>
<feature type="transmembrane region" description="Helical" evidence="1">
    <location>
        <begin position="133"/>
        <end position="150"/>
    </location>
</feature>
<feature type="transmembrane region" description="Helical" evidence="1">
    <location>
        <begin position="7"/>
        <end position="30"/>
    </location>
</feature>
<evidence type="ECO:0008006" key="5">
    <source>
        <dbReference type="Google" id="ProtNLM"/>
    </source>
</evidence>
<keyword evidence="1" id="KW-0812">Transmembrane</keyword>
<gene>
    <name evidence="4" type="ORF">ENM30_01560</name>
    <name evidence="3" type="ORF">ENT82_04145</name>
    <name evidence="2" type="ORF">ENU43_07515</name>
</gene>
<reference evidence="3" key="1">
    <citation type="journal article" date="2020" name="mSystems">
        <title>Genome- and Community-Level Interaction Insights into Carbon Utilization and Element Cycling Functions of Hydrothermarchaeota in Hydrothermal Sediment.</title>
        <authorList>
            <person name="Zhou Z."/>
            <person name="Liu Y."/>
            <person name="Xu W."/>
            <person name="Pan J."/>
            <person name="Luo Z.H."/>
            <person name="Li M."/>
        </authorList>
    </citation>
    <scope>NUCLEOTIDE SEQUENCE [LARGE SCALE GENOMIC DNA]</scope>
    <source>
        <strain evidence="4">SpSt-1073</strain>
        <strain evidence="3">SpSt-613</strain>
        <strain evidence="2">SpSt-669</strain>
    </source>
</reference>
<feature type="transmembrane region" description="Helical" evidence="1">
    <location>
        <begin position="156"/>
        <end position="175"/>
    </location>
</feature>
<feature type="transmembrane region" description="Helical" evidence="1">
    <location>
        <begin position="252"/>
        <end position="270"/>
    </location>
</feature>
<dbReference type="InterPro" id="IPR010545">
    <property type="entry name" value="SPP"/>
</dbReference>
<dbReference type="EMBL" id="DTAD01000039">
    <property type="protein sequence ID" value="HGN90303.1"/>
    <property type="molecule type" value="Genomic_DNA"/>
</dbReference>
<dbReference type="EMBL" id="DTCM01000088">
    <property type="protein sequence ID" value="HGL41490.1"/>
    <property type="molecule type" value="Genomic_DNA"/>
</dbReference>
<evidence type="ECO:0000256" key="1">
    <source>
        <dbReference type="SAM" id="Phobius"/>
    </source>
</evidence>
<comment type="caution">
    <text evidence="3">The sequence shown here is derived from an EMBL/GenBank/DDBJ whole genome shotgun (WGS) entry which is preliminary data.</text>
</comment>
<feature type="transmembrane region" description="Helical" evidence="1">
    <location>
        <begin position="81"/>
        <end position="105"/>
    </location>
</feature>